<keyword evidence="10" id="KW-0675">Receptor</keyword>
<evidence type="ECO:0000313" key="13">
    <source>
        <dbReference type="Proteomes" id="UP000290189"/>
    </source>
</evidence>
<dbReference type="GO" id="GO:0005789">
    <property type="term" value="C:endoplasmic reticulum membrane"/>
    <property type="evidence" value="ECO:0007669"/>
    <property type="project" value="UniProtKB-SubCell"/>
</dbReference>
<protein>
    <recommendedName>
        <fullName evidence="3">Signal recognition particle receptor subunit beta</fullName>
    </recommendedName>
</protein>
<evidence type="ECO:0000256" key="11">
    <source>
        <dbReference type="SAM" id="Phobius"/>
    </source>
</evidence>
<keyword evidence="8" id="KW-0342">GTP-binding</keyword>
<evidence type="ECO:0000256" key="1">
    <source>
        <dbReference type="ARBA" id="ARBA00004389"/>
    </source>
</evidence>
<evidence type="ECO:0000256" key="5">
    <source>
        <dbReference type="ARBA" id="ARBA00022741"/>
    </source>
</evidence>
<evidence type="ECO:0000256" key="7">
    <source>
        <dbReference type="ARBA" id="ARBA00022989"/>
    </source>
</evidence>
<dbReference type="AlphaFoldDB" id="A0A3P3YF12"/>
<dbReference type="GO" id="GO:0005525">
    <property type="term" value="F:GTP binding"/>
    <property type="evidence" value="ECO:0007669"/>
    <property type="project" value="UniProtKB-KW"/>
</dbReference>
<reference evidence="12 13" key="1">
    <citation type="submission" date="2018-03" db="EMBL/GenBank/DDBJ databases">
        <authorList>
            <person name="Fogelqvist J."/>
        </authorList>
    </citation>
    <scope>NUCLEOTIDE SEQUENCE [LARGE SCALE GENOMIC DNA]</scope>
</reference>
<name>A0A3P3YF12_PLABS</name>
<dbReference type="InterPro" id="IPR005225">
    <property type="entry name" value="Small_GTP-bd"/>
</dbReference>
<dbReference type="EMBL" id="OVEO01000010">
    <property type="protein sequence ID" value="SPQ98775.1"/>
    <property type="molecule type" value="Genomic_DNA"/>
</dbReference>
<keyword evidence="12" id="KW-0496">Mitochondrion</keyword>
<feature type="transmembrane region" description="Helical" evidence="11">
    <location>
        <begin position="12"/>
        <end position="33"/>
    </location>
</feature>
<keyword evidence="5" id="KW-0547">Nucleotide-binding</keyword>
<evidence type="ECO:0000313" key="12">
    <source>
        <dbReference type="EMBL" id="SPQ98775.1"/>
    </source>
</evidence>
<dbReference type="InterPro" id="IPR019009">
    <property type="entry name" value="SRP_receptor_beta_su"/>
</dbReference>
<keyword evidence="9 11" id="KW-0472">Membrane</keyword>
<comment type="subcellular location">
    <subcellularLocation>
        <location evidence="1">Endoplasmic reticulum membrane</location>
        <topology evidence="1">Single-pass membrane protein</topology>
    </subcellularLocation>
</comment>
<dbReference type="InterPro" id="IPR024156">
    <property type="entry name" value="Small_GTPase_ARF"/>
</dbReference>
<geneLocation type="mitochondrion" evidence="12"/>
<evidence type="ECO:0000256" key="2">
    <source>
        <dbReference type="ARBA" id="ARBA00005619"/>
    </source>
</evidence>
<proteinExistence type="inferred from homology"/>
<sequence length="235" mass="25016">MAVGAAAPSMSSPLLAVAGIVIALVVIAILLAVRLRSAKRNAIVVTGPMNAGKTALYYRVMQDGFRETVPSLRPNDLEFDVPGLNASIRMIDYPGHSSFRLGLSAYLDQAVAVVFVVDSASPSELPAAAKLLHAVLVHPVIHKRKVPVLVVCNKADLQEALPVDTIAHSLENEIDVIQQSRESMKDIDARETQQITLGQGGAPFKFSHCPGKVMFGSTTALKGDVSFVVSNIPVL</sequence>
<dbReference type="Proteomes" id="UP000290189">
    <property type="component" value="Unassembled WGS sequence"/>
</dbReference>
<accession>A0A3P3YF12</accession>
<comment type="similarity">
    <text evidence="2">Belongs to the SRP receptor beta subunit family.</text>
</comment>
<gene>
    <name evidence="12" type="ORF">PLBR_LOCUS5990</name>
</gene>
<evidence type="ECO:0000256" key="9">
    <source>
        <dbReference type="ARBA" id="ARBA00023136"/>
    </source>
</evidence>
<keyword evidence="4 11" id="KW-0812">Transmembrane</keyword>
<evidence type="ECO:0000256" key="4">
    <source>
        <dbReference type="ARBA" id="ARBA00022692"/>
    </source>
</evidence>
<dbReference type="Gene3D" id="3.40.50.300">
    <property type="entry name" value="P-loop containing nucleotide triphosphate hydrolases"/>
    <property type="match status" value="1"/>
</dbReference>
<dbReference type="Pfam" id="PF09439">
    <property type="entry name" value="SRPRB"/>
    <property type="match status" value="1"/>
</dbReference>
<keyword evidence="7 11" id="KW-1133">Transmembrane helix</keyword>
<dbReference type="SUPFAM" id="SSF52540">
    <property type="entry name" value="P-loop containing nucleoside triphosphate hydrolases"/>
    <property type="match status" value="1"/>
</dbReference>
<organism evidence="12 13">
    <name type="scientific">Plasmodiophora brassicae</name>
    <name type="common">Clubroot disease agent</name>
    <dbReference type="NCBI Taxonomy" id="37360"/>
    <lineage>
        <taxon>Eukaryota</taxon>
        <taxon>Sar</taxon>
        <taxon>Rhizaria</taxon>
        <taxon>Endomyxa</taxon>
        <taxon>Phytomyxea</taxon>
        <taxon>Plasmodiophorida</taxon>
        <taxon>Plasmodiophoridae</taxon>
        <taxon>Plasmodiophora</taxon>
    </lineage>
</organism>
<keyword evidence="6" id="KW-0256">Endoplasmic reticulum</keyword>
<dbReference type="InterPro" id="IPR027417">
    <property type="entry name" value="P-loop_NTPase"/>
</dbReference>
<evidence type="ECO:0000256" key="10">
    <source>
        <dbReference type="ARBA" id="ARBA00023170"/>
    </source>
</evidence>
<dbReference type="PANTHER" id="PTHR11711">
    <property type="entry name" value="ADP RIBOSYLATION FACTOR-RELATED"/>
    <property type="match status" value="1"/>
</dbReference>
<dbReference type="NCBIfam" id="TIGR00231">
    <property type="entry name" value="small_GTP"/>
    <property type="match status" value="1"/>
</dbReference>
<evidence type="ECO:0000256" key="8">
    <source>
        <dbReference type="ARBA" id="ARBA00023134"/>
    </source>
</evidence>
<evidence type="ECO:0000256" key="3">
    <source>
        <dbReference type="ARBA" id="ARBA00020256"/>
    </source>
</evidence>
<evidence type="ECO:0000256" key="6">
    <source>
        <dbReference type="ARBA" id="ARBA00022824"/>
    </source>
</evidence>